<comment type="caution">
    <text evidence="3">The sequence shown here is derived from an EMBL/GenBank/DDBJ whole genome shotgun (WGS) entry which is preliminary data.</text>
</comment>
<sequence length="73" mass="8114">MENGVNLRLVQKLLGHSKPETTTIYTHMAKKDLLAVQSPWDSALLELRTRDKDLLNKSLSGNLKGLSVILVSI</sequence>
<protein>
    <submittedName>
        <fullName evidence="3">Tyrosine-type recombinase/integrase</fullName>
    </submittedName>
</protein>
<proteinExistence type="predicted"/>
<evidence type="ECO:0000256" key="1">
    <source>
        <dbReference type="ARBA" id="ARBA00023172"/>
    </source>
</evidence>
<gene>
    <name evidence="3" type="ORF">QU605_08485</name>
</gene>
<dbReference type="Gene3D" id="1.10.443.10">
    <property type="entry name" value="Intergrase catalytic core"/>
    <property type="match status" value="1"/>
</dbReference>
<dbReference type="InterPro" id="IPR013762">
    <property type="entry name" value="Integrase-like_cat_sf"/>
</dbReference>
<reference evidence="3" key="1">
    <citation type="submission" date="2023-06" db="EMBL/GenBank/DDBJ databases">
        <title>Robiginitalea aurantiacus sp. nov. and Algoriphagus sediminis sp. nov., isolated from coastal sediment.</title>
        <authorList>
            <person name="Zhou Z.Y."/>
            <person name="An J."/>
            <person name="Jia Y.W."/>
            <person name="Du Z.J."/>
        </authorList>
    </citation>
    <scope>NUCLEOTIDE SEQUENCE</scope>
    <source>
        <strain evidence="3">M39</strain>
    </source>
</reference>
<dbReference type="Pfam" id="PF00589">
    <property type="entry name" value="Phage_integrase"/>
    <property type="match status" value="1"/>
</dbReference>
<dbReference type="EMBL" id="JAUDUY010000003">
    <property type="protein sequence ID" value="MDM9631506.1"/>
    <property type="molecule type" value="Genomic_DNA"/>
</dbReference>
<dbReference type="RefSeq" id="WP_289724967.1">
    <property type="nucleotide sequence ID" value="NZ_JAUDUY010000003.1"/>
</dbReference>
<evidence type="ECO:0000259" key="2">
    <source>
        <dbReference type="PROSITE" id="PS51898"/>
    </source>
</evidence>
<evidence type="ECO:0000313" key="4">
    <source>
        <dbReference type="Proteomes" id="UP001174839"/>
    </source>
</evidence>
<keyword evidence="4" id="KW-1185">Reference proteome</keyword>
<name>A0ABT7WF08_9FLAO</name>
<dbReference type="SUPFAM" id="SSF56349">
    <property type="entry name" value="DNA breaking-rejoining enzymes"/>
    <property type="match status" value="1"/>
</dbReference>
<evidence type="ECO:0000313" key="3">
    <source>
        <dbReference type="EMBL" id="MDM9631506.1"/>
    </source>
</evidence>
<dbReference type="Proteomes" id="UP001174839">
    <property type="component" value="Unassembled WGS sequence"/>
</dbReference>
<dbReference type="PROSITE" id="PS51898">
    <property type="entry name" value="TYR_RECOMBINASE"/>
    <property type="match status" value="1"/>
</dbReference>
<accession>A0ABT7WF08</accession>
<keyword evidence="1" id="KW-0233">DNA recombination</keyword>
<dbReference type="InterPro" id="IPR002104">
    <property type="entry name" value="Integrase_catalytic"/>
</dbReference>
<feature type="domain" description="Tyr recombinase" evidence="2">
    <location>
        <begin position="1"/>
        <end position="38"/>
    </location>
</feature>
<dbReference type="InterPro" id="IPR011010">
    <property type="entry name" value="DNA_brk_join_enz"/>
</dbReference>
<organism evidence="3 4">
    <name type="scientific">Robiginitalea aurantiaca</name>
    <dbReference type="NCBI Taxonomy" id="3056915"/>
    <lineage>
        <taxon>Bacteria</taxon>
        <taxon>Pseudomonadati</taxon>
        <taxon>Bacteroidota</taxon>
        <taxon>Flavobacteriia</taxon>
        <taxon>Flavobacteriales</taxon>
        <taxon>Flavobacteriaceae</taxon>
        <taxon>Robiginitalea</taxon>
    </lineage>
</organism>